<feature type="non-terminal residue" evidence="2">
    <location>
        <position position="1"/>
    </location>
</feature>
<gene>
    <name evidence="2" type="ORF">GOODEAATRI_001605</name>
</gene>
<dbReference type="Proteomes" id="UP001476798">
    <property type="component" value="Unassembled WGS sequence"/>
</dbReference>
<comment type="caution">
    <text evidence="2">The sequence shown here is derived from an EMBL/GenBank/DDBJ whole genome shotgun (WGS) entry which is preliminary data.</text>
</comment>
<protein>
    <submittedName>
        <fullName evidence="2">Uncharacterized protein</fullName>
    </submittedName>
</protein>
<feature type="region of interest" description="Disordered" evidence="1">
    <location>
        <begin position="1"/>
        <end position="51"/>
    </location>
</feature>
<dbReference type="EMBL" id="JAHRIO010040031">
    <property type="protein sequence ID" value="MEQ2170568.1"/>
    <property type="molecule type" value="Genomic_DNA"/>
</dbReference>
<feature type="compositionally biased region" description="Pro residues" evidence="1">
    <location>
        <begin position="1"/>
        <end position="10"/>
    </location>
</feature>
<keyword evidence="3" id="KW-1185">Reference proteome</keyword>
<sequence>PTSAKPPPIQKPSLTPTGPPTLRKRDSKSKDLGPVQPVAPQASDASKTKDKDDPYRAFFTYKCRSLLCHFSLSGTASPINGPLKLSSPVPKSRLVEGSEFLNEEDSTKEGLVSSLNGKSSQWSFEELIDTNVHSKTRPLIESEDCNQVLINCDGSADGTRVAFEDKGTSISTLHSSNQPIEAMSVLKCIIVMKVVQTQFSNLRMMFLMTAFSPCPVFPFSGH</sequence>
<evidence type="ECO:0000313" key="3">
    <source>
        <dbReference type="Proteomes" id="UP001476798"/>
    </source>
</evidence>
<proteinExistence type="predicted"/>
<organism evidence="2 3">
    <name type="scientific">Goodea atripinnis</name>
    <dbReference type="NCBI Taxonomy" id="208336"/>
    <lineage>
        <taxon>Eukaryota</taxon>
        <taxon>Metazoa</taxon>
        <taxon>Chordata</taxon>
        <taxon>Craniata</taxon>
        <taxon>Vertebrata</taxon>
        <taxon>Euteleostomi</taxon>
        <taxon>Actinopterygii</taxon>
        <taxon>Neopterygii</taxon>
        <taxon>Teleostei</taxon>
        <taxon>Neoteleostei</taxon>
        <taxon>Acanthomorphata</taxon>
        <taxon>Ovalentaria</taxon>
        <taxon>Atherinomorphae</taxon>
        <taxon>Cyprinodontiformes</taxon>
        <taxon>Goodeidae</taxon>
        <taxon>Goodea</taxon>
    </lineage>
</organism>
<accession>A0ABV0NGN2</accession>
<reference evidence="2 3" key="1">
    <citation type="submission" date="2021-06" db="EMBL/GenBank/DDBJ databases">
        <authorList>
            <person name="Palmer J.M."/>
        </authorList>
    </citation>
    <scope>NUCLEOTIDE SEQUENCE [LARGE SCALE GENOMIC DNA]</scope>
    <source>
        <strain evidence="2 3">GA_2019</strain>
        <tissue evidence="2">Muscle</tissue>
    </source>
</reference>
<name>A0ABV0NGN2_9TELE</name>
<evidence type="ECO:0000256" key="1">
    <source>
        <dbReference type="SAM" id="MobiDB-lite"/>
    </source>
</evidence>
<evidence type="ECO:0000313" key="2">
    <source>
        <dbReference type="EMBL" id="MEQ2170568.1"/>
    </source>
</evidence>